<dbReference type="OrthoDB" id="135079at2157"/>
<dbReference type="Pfam" id="PF04070">
    <property type="entry name" value="DUF378"/>
    <property type="match status" value="1"/>
</dbReference>
<dbReference type="RefSeq" id="WP_015325604.1">
    <property type="nucleotide sequence ID" value="NC_019977.1"/>
</dbReference>
<sequence>MAEKSTLDWIALVLVVIGGLNWGLFGISQDLNLVALIFGYSIIARIVYILVGLSALYIIYYATKK</sequence>
<feature type="transmembrane region" description="Helical" evidence="1">
    <location>
        <begin position="7"/>
        <end position="27"/>
    </location>
</feature>
<keyword evidence="1" id="KW-1133">Transmembrane helix</keyword>
<feature type="transmembrane region" description="Helical" evidence="1">
    <location>
        <begin position="33"/>
        <end position="60"/>
    </location>
</feature>
<reference evidence="3" key="1">
    <citation type="submission" date="2012-02" db="EMBL/GenBank/DDBJ databases">
        <title>Complete sequence of chromosome of Methanomethylovorans hollandica DSM 15978.</title>
        <authorList>
            <person name="Lucas S."/>
            <person name="Copeland A."/>
            <person name="Lapidus A."/>
            <person name="Glavina del Rio T."/>
            <person name="Dalin E."/>
            <person name="Tice H."/>
            <person name="Bruce D."/>
            <person name="Goodwin L."/>
            <person name="Pitluck S."/>
            <person name="Peters L."/>
            <person name="Mikhailova N."/>
            <person name="Held B."/>
            <person name="Kyrpides N."/>
            <person name="Mavromatis K."/>
            <person name="Ivanova N."/>
            <person name="Brettin T."/>
            <person name="Detter J.C."/>
            <person name="Han C."/>
            <person name="Larimer F."/>
            <person name="Land M."/>
            <person name="Hauser L."/>
            <person name="Markowitz V."/>
            <person name="Cheng J.-F."/>
            <person name="Hugenholtz P."/>
            <person name="Woyke T."/>
            <person name="Wu D."/>
            <person name="Spring S."/>
            <person name="Schroeder M."/>
            <person name="Brambilla E."/>
            <person name="Klenk H.-P."/>
            <person name="Eisen J.A."/>
        </authorList>
    </citation>
    <scope>NUCLEOTIDE SEQUENCE [LARGE SCALE GENOMIC DNA]</scope>
    <source>
        <strain evidence="3">DSM 15978 / NBRC 107637 / DMS1</strain>
    </source>
</reference>
<dbReference type="Proteomes" id="UP000010866">
    <property type="component" value="Chromosome"/>
</dbReference>
<organism evidence="2 3">
    <name type="scientific">Methanomethylovorans hollandica (strain DSM 15978 / NBRC 107637 / DMS1)</name>
    <dbReference type="NCBI Taxonomy" id="867904"/>
    <lineage>
        <taxon>Archaea</taxon>
        <taxon>Methanobacteriati</taxon>
        <taxon>Methanobacteriota</taxon>
        <taxon>Stenosarchaea group</taxon>
        <taxon>Methanomicrobia</taxon>
        <taxon>Methanosarcinales</taxon>
        <taxon>Methanosarcinaceae</taxon>
        <taxon>Methanomethylovorans</taxon>
    </lineage>
</organism>
<dbReference type="GeneID" id="14408357"/>
<keyword evidence="1" id="KW-0472">Membrane</keyword>
<dbReference type="AlphaFoldDB" id="L0L2D1"/>
<dbReference type="PANTHER" id="PTHR37304">
    <property type="entry name" value="MEMBRANE PROTEIN-RELATED"/>
    <property type="match status" value="1"/>
</dbReference>
<keyword evidence="1" id="KW-0812">Transmembrane</keyword>
<evidence type="ECO:0000313" key="2">
    <source>
        <dbReference type="EMBL" id="AGB50439.1"/>
    </source>
</evidence>
<evidence type="ECO:0000313" key="3">
    <source>
        <dbReference type="Proteomes" id="UP000010866"/>
    </source>
</evidence>
<evidence type="ECO:0008006" key="4">
    <source>
        <dbReference type="Google" id="ProtNLM"/>
    </source>
</evidence>
<dbReference type="PANTHER" id="PTHR37304:SF1">
    <property type="entry name" value="MEMBRANE PROTEIN"/>
    <property type="match status" value="1"/>
</dbReference>
<dbReference type="KEGG" id="mhz:Metho_2279"/>
<dbReference type="EMBL" id="CP003362">
    <property type="protein sequence ID" value="AGB50439.1"/>
    <property type="molecule type" value="Genomic_DNA"/>
</dbReference>
<evidence type="ECO:0000256" key="1">
    <source>
        <dbReference type="SAM" id="Phobius"/>
    </source>
</evidence>
<protein>
    <recommendedName>
        <fullName evidence="4">DUF378 domain-containing protein</fullName>
    </recommendedName>
</protein>
<gene>
    <name evidence="2" type="ordered locus">Metho_2279</name>
</gene>
<dbReference type="HOGENOM" id="CLU_179993_2_0_2"/>
<proteinExistence type="predicted"/>
<name>L0L2D1_METHD</name>
<keyword evidence="3" id="KW-1185">Reference proteome</keyword>
<accession>L0L2D1</accession>
<dbReference type="InterPro" id="IPR007211">
    <property type="entry name" value="DUF378"/>
</dbReference>